<dbReference type="STRING" id="1423351.A0A074RXA1"/>
<organism evidence="6 7">
    <name type="scientific">Rhizoctonia solani 123E</name>
    <dbReference type="NCBI Taxonomy" id="1423351"/>
    <lineage>
        <taxon>Eukaryota</taxon>
        <taxon>Fungi</taxon>
        <taxon>Dikarya</taxon>
        <taxon>Basidiomycota</taxon>
        <taxon>Agaricomycotina</taxon>
        <taxon>Agaricomycetes</taxon>
        <taxon>Cantharellales</taxon>
        <taxon>Ceratobasidiaceae</taxon>
        <taxon>Rhizoctonia</taxon>
    </lineage>
</organism>
<dbReference type="GO" id="GO:0033204">
    <property type="term" value="F:ribonuclease P RNA binding"/>
    <property type="evidence" value="ECO:0007669"/>
    <property type="project" value="InterPro"/>
</dbReference>
<dbReference type="SUPFAM" id="SSF160350">
    <property type="entry name" value="Rnp2-like"/>
    <property type="match status" value="1"/>
</dbReference>
<dbReference type="HOGENOM" id="CLU_086710_3_0_1"/>
<dbReference type="GO" id="GO:0001682">
    <property type="term" value="P:tRNA 5'-leader removal"/>
    <property type="evidence" value="ECO:0007669"/>
    <property type="project" value="InterPro"/>
</dbReference>
<evidence type="ECO:0000313" key="6">
    <source>
        <dbReference type="EMBL" id="KEP49950.1"/>
    </source>
</evidence>
<dbReference type="OrthoDB" id="24745at2759"/>
<dbReference type="GO" id="GO:0000172">
    <property type="term" value="C:ribonuclease MRP complex"/>
    <property type="evidence" value="ECO:0007669"/>
    <property type="project" value="TreeGrafter"/>
</dbReference>
<dbReference type="GO" id="GO:0005730">
    <property type="term" value="C:nucleolus"/>
    <property type="evidence" value="ECO:0007669"/>
    <property type="project" value="TreeGrafter"/>
</dbReference>
<sequence>MVRFKNRWLLAEFLLCGDPIPNLTSKQIYNAIRDSVIENFGDSGWGAVAGSLTVKYFSPTTHICIIRVARDHHTTVWGSLTLLRTLCGVPMIPHVIHLSGTLKKAQLATITHNRTVIARRRANVAAHTSDAYDAYLAKSTKEIEALKD</sequence>
<comment type="catalytic activity">
    <reaction evidence="5">
        <text>Endonucleolytic cleavage of RNA, removing 5'-extranucleotides from tRNA precursor.</text>
        <dbReference type="EC" id="3.1.26.5"/>
    </reaction>
</comment>
<comment type="subcellular location">
    <subcellularLocation>
        <location evidence="1">Nucleus</location>
    </subcellularLocation>
</comment>
<dbReference type="PANTHER" id="PTHR15441:SF2">
    <property type="entry name" value="RIBONUCLEASE P_MRP PROTEIN SUBUNIT POP5"/>
    <property type="match status" value="1"/>
</dbReference>
<dbReference type="EC" id="3.1.26.5" evidence="5"/>
<dbReference type="GO" id="GO:0030681">
    <property type="term" value="C:multimeric ribonuclease P complex"/>
    <property type="evidence" value="ECO:0007669"/>
    <property type="project" value="TreeGrafter"/>
</dbReference>
<evidence type="ECO:0000313" key="7">
    <source>
        <dbReference type="Proteomes" id="UP000027456"/>
    </source>
</evidence>
<evidence type="ECO:0000256" key="3">
    <source>
        <dbReference type="ARBA" id="ARBA00022694"/>
    </source>
</evidence>
<dbReference type="Proteomes" id="UP000027456">
    <property type="component" value="Unassembled WGS sequence"/>
</dbReference>
<evidence type="ECO:0000256" key="5">
    <source>
        <dbReference type="PIRNR" id="PIRNR023803"/>
    </source>
</evidence>
<dbReference type="InterPro" id="IPR016819">
    <property type="entry name" value="RNase_P/MRP_POP5"/>
</dbReference>
<protein>
    <recommendedName>
        <fullName evidence="5">Ribonuclease P/MRP protein subunit POP5</fullName>
        <ecNumber evidence="5">3.1.26.5</ecNumber>
    </recommendedName>
</protein>
<dbReference type="EMBL" id="AZST01000304">
    <property type="protein sequence ID" value="KEP49950.1"/>
    <property type="molecule type" value="Genomic_DNA"/>
</dbReference>
<comment type="similarity">
    <text evidence="2 5">Belongs to the eukaryotic/archaeal RNase P protein component 2 family.</text>
</comment>
<gene>
    <name evidence="6" type="ORF">V565_089740</name>
</gene>
<accession>A0A074RXA1</accession>
<reference evidence="6 7" key="1">
    <citation type="submission" date="2013-12" db="EMBL/GenBank/DDBJ databases">
        <authorList>
            <person name="Cubeta M."/>
            <person name="Pakala S."/>
            <person name="Fedorova N."/>
            <person name="Thomas E."/>
            <person name="Dean R."/>
            <person name="Jabaji S."/>
            <person name="Neate S."/>
            <person name="Toda T."/>
            <person name="Tavantzis S."/>
            <person name="Vilgalys R."/>
            <person name="Bharathan N."/>
            <person name="Pakala S."/>
            <person name="Losada L.S."/>
            <person name="Zafar N."/>
            <person name="Nierman W."/>
        </authorList>
    </citation>
    <scope>NUCLEOTIDE SEQUENCE [LARGE SCALE GENOMIC DNA]</scope>
    <source>
        <strain evidence="6 7">123E</strain>
    </source>
</reference>
<evidence type="ECO:0000256" key="1">
    <source>
        <dbReference type="ARBA" id="ARBA00004123"/>
    </source>
</evidence>
<proteinExistence type="inferred from homology"/>
<keyword evidence="4" id="KW-0539">Nucleus</keyword>
<dbReference type="InterPro" id="IPR002759">
    <property type="entry name" value="Pop5/Rpp14/Rnp2-like"/>
</dbReference>
<dbReference type="Gene3D" id="3.30.70.3250">
    <property type="entry name" value="Ribonuclease P, Pop5 subunit"/>
    <property type="match status" value="1"/>
</dbReference>
<keyword evidence="3 5" id="KW-0819">tRNA processing</keyword>
<evidence type="ECO:0000256" key="4">
    <source>
        <dbReference type="ARBA" id="ARBA00023242"/>
    </source>
</evidence>
<keyword evidence="7" id="KW-1185">Reference proteome</keyword>
<evidence type="ECO:0000256" key="2">
    <source>
        <dbReference type="ARBA" id="ARBA00010800"/>
    </source>
</evidence>
<dbReference type="Pfam" id="PF01900">
    <property type="entry name" value="RNase_P_Rpp14"/>
    <property type="match status" value="1"/>
</dbReference>
<dbReference type="PIRSF" id="PIRSF023803">
    <property type="entry name" value="Ribonuclease_P_prd"/>
    <property type="match status" value="1"/>
</dbReference>
<comment type="caution">
    <text evidence="6">The sequence shown here is derived from an EMBL/GenBank/DDBJ whole genome shotgun (WGS) entry which is preliminary data.</text>
</comment>
<dbReference type="AlphaFoldDB" id="A0A074RXA1"/>
<dbReference type="GO" id="GO:0004526">
    <property type="term" value="F:ribonuclease P activity"/>
    <property type="evidence" value="ECO:0007669"/>
    <property type="project" value="UniProtKB-EC"/>
</dbReference>
<name>A0A074RXA1_9AGAM</name>
<comment type="function">
    <text evidence="5">Component of ribonuclease P, a protein complex that generates mature tRNA molecules by cleaving their 5'-ends.</text>
</comment>
<dbReference type="PANTHER" id="PTHR15441">
    <property type="entry name" value="RIBONUCLEASE P PROTEIN SUBUNIT P14"/>
    <property type="match status" value="1"/>
</dbReference>
<dbReference type="InterPro" id="IPR038085">
    <property type="entry name" value="Rnp2-like_sf"/>
</dbReference>